<dbReference type="SUPFAM" id="SSF81901">
    <property type="entry name" value="HCP-like"/>
    <property type="match status" value="1"/>
</dbReference>
<protein>
    <recommendedName>
        <fullName evidence="4">Tetratricopeptide repeat-containing protein</fullName>
    </recommendedName>
</protein>
<dbReference type="InterPro" id="IPR011990">
    <property type="entry name" value="TPR-like_helical_dom_sf"/>
</dbReference>
<dbReference type="Gene3D" id="1.25.40.10">
    <property type="entry name" value="Tetratricopeptide repeat domain"/>
    <property type="match status" value="1"/>
</dbReference>
<keyword evidence="3" id="KW-1185">Reference proteome</keyword>
<evidence type="ECO:0008006" key="4">
    <source>
        <dbReference type="Google" id="ProtNLM"/>
    </source>
</evidence>
<dbReference type="Proteomes" id="UP000585050">
    <property type="component" value="Unassembled WGS sequence"/>
</dbReference>
<keyword evidence="1" id="KW-0732">Signal</keyword>
<reference evidence="2 3" key="1">
    <citation type="submission" date="2020-04" db="EMBL/GenBank/DDBJ databases">
        <title>Flammeovirga sp. SR4, a novel species isolated from seawater.</title>
        <authorList>
            <person name="Wang X."/>
        </authorList>
    </citation>
    <scope>NUCLEOTIDE SEQUENCE [LARGE SCALE GENOMIC DNA]</scope>
    <source>
        <strain evidence="2 3">SR4</strain>
    </source>
</reference>
<organism evidence="2 3">
    <name type="scientific">Flammeovirga agarivorans</name>
    <dbReference type="NCBI Taxonomy" id="2726742"/>
    <lineage>
        <taxon>Bacteria</taxon>
        <taxon>Pseudomonadati</taxon>
        <taxon>Bacteroidota</taxon>
        <taxon>Cytophagia</taxon>
        <taxon>Cytophagales</taxon>
        <taxon>Flammeovirgaceae</taxon>
        <taxon>Flammeovirga</taxon>
    </lineage>
</organism>
<sequence length="134" mass="15098">MKKLFISLTVALLSVTASFANTSDLELPTEENNAKLVKMIKEADANDYITYTDAARLAVNWNGDLELAKEWVNHALSIQENSLSLEVLGDYYVRTGQVEKAATTYLNAIEKGIKKIDQEDMNRLQRKALVYARK</sequence>
<evidence type="ECO:0000313" key="2">
    <source>
        <dbReference type="EMBL" id="NLR93121.1"/>
    </source>
</evidence>
<evidence type="ECO:0000256" key="1">
    <source>
        <dbReference type="SAM" id="SignalP"/>
    </source>
</evidence>
<proteinExistence type="predicted"/>
<comment type="caution">
    <text evidence="2">The sequence shown here is derived from an EMBL/GenBank/DDBJ whole genome shotgun (WGS) entry which is preliminary data.</text>
</comment>
<feature type="signal peptide" evidence="1">
    <location>
        <begin position="1"/>
        <end position="22"/>
    </location>
</feature>
<dbReference type="RefSeq" id="WP_168883827.1">
    <property type="nucleotide sequence ID" value="NZ_JABAIL010000005.1"/>
</dbReference>
<accession>A0A7X8XXD2</accession>
<gene>
    <name evidence="2" type="ORF">HGP29_18050</name>
</gene>
<evidence type="ECO:0000313" key="3">
    <source>
        <dbReference type="Proteomes" id="UP000585050"/>
    </source>
</evidence>
<dbReference type="AlphaFoldDB" id="A0A7X8XXD2"/>
<dbReference type="EMBL" id="JABAIL010000005">
    <property type="protein sequence ID" value="NLR93121.1"/>
    <property type="molecule type" value="Genomic_DNA"/>
</dbReference>
<name>A0A7X8XXD2_9BACT</name>
<feature type="chain" id="PRO_5031447655" description="Tetratricopeptide repeat-containing protein" evidence="1">
    <location>
        <begin position="23"/>
        <end position="134"/>
    </location>
</feature>